<keyword evidence="2" id="KW-1185">Reference proteome</keyword>
<proteinExistence type="predicted"/>
<evidence type="ECO:0000313" key="2">
    <source>
        <dbReference type="Proteomes" id="UP001152607"/>
    </source>
</evidence>
<organism evidence="1 2">
    <name type="scientific">Periconia digitata</name>
    <dbReference type="NCBI Taxonomy" id="1303443"/>
    <lineage>
        <taxon>Eukaryota</taxon>
        <taxon>Fungi</taxon>
        <taxon>Dikarya</taxon>
        <taxon>Ascomycota</taxon>
        <taxon>Pezizomycotina</taxon>
        <taxon>Dothideomycetes</taxon>
        <taxon>Pleosporomycetidae</taxon>
        <taxon>Pleosporales</taxon>
        <taxon>Massarineae</taxon>
        <taxon>Periconiaceae</taxon>
        <taxon>Periconia</taxon>
    </lineage>
</organism>
<dbReference type="AlphaFoldDB" id="A0A9W4USW6"/>
<accession>A0A9W4USW6</accession>
<dbReference type="EMBL" id="CAOQHR010000012">
    <property type="protein sequence ID" value="CAI6341731.1"/>
    <property type="molecule type" value="Genomic_DNA"/>
</dbReference>
<sequence>MLTEIHPLTQRHLAVSVLPIHHASRTCAPSYCSASCHAVAVGQTICCRGIPPCLFLPLVPASNPVDPFANFDAEMSRRSFINACPGLFPTSLLFFHMY</sequence>
<reference evidence="1" key="1">
    <citation type="submission" date="2023-01" db="EMBL/GenBank/DDBJ databases">
        <authorList>
            <person name="Van Ghelder C."/>
            <person name="Rancurel C."/>
        </authorList>
    </citation>
    <scope>NUCLEOTIDE SEQUENCE</scope>
    <source>
        <strain evidence="1">CNCM I-4278</strain>
    </source>
</reference>
<dbReference type="Proteomes" id="UP001152607">
    <property type="component" value="Unassembled WGS sequence"/>
</dbReference>
<evidence type="ECO:0000313" key="1">
    <source>
        <dbReference type="EMBL" id="CAI6341731.1"/>
    </source>
</evidence>
<protein>
    <submittedName>
        <fullName evidence="1">Uncharacterized protein</fullName>
    </submittedName>
</protein>
<gene>
    <name evidence="1" type="ORF">PDIGIT_LOCUS14931</name>
</gene>
<comment type="caution">
    <text evidence="1">The sequence shown here is derived from an EMBL/GenBank/DDBJ whole genome shotgun (WGS) entry which is preliminary data.</text>
</comment>
<name>A0A9W4USW6_9PLEO</name>